<organism evidence="2">
    <name type="scientific">Enterobacter cloacae</name>
    <dbReference type="NCBI Taxonomy" id="550"/>
    <lineage>
        <taxon>Bacteria</taxon>
        <taxon>Pseudomonadati</taxon>
        <taxon>Pseudomonadota</taxon>
        <taxon>Gammaproteobacteria</taxon>
        <taxon>Enterobacterales</taxon>
        <taxon>Enterobacteriaceae</taxon>
        <taxon>Enterobacter</taxon>
        <taxon>Enterobacter cloacae complex</taxon>
    </lineage>
</organism>
<protein>
    <submittedName>
        <fullName evidence="2">Uncharacterized protein</fullName>
    </submittedName>
</protein>
<sequence length="67" mass="7160">MVWAFSSEANSLLAKTSAGNGLAGPRLPGRYNFPFGPGNPILQPAVPDSGRSIWNDAQHEPQRELLG</sequence>
<geneLocation type="plasmid" evidence="2">
    <name>pMRVIM0813</name>
</geneLocation>
<dbReference type="EMBL" id="KP975077">
    <property type="protein sequence ID" value="AKJ19236.1"/>
    <property type="molecule type" value="Genomic_DNA"/>
</dbReference>
<reference evidence="2" key="1">
    <citation type="submission" date="2015-03" db="EMBL/GenBank/DDBJ databases">
        <title>Allelic Variants of blaVIM Reside on Diverse Mobile Genetic Elements in Gram-negative Clinical Isolates from the USA.</title>
        <authorList>
            <person name="McGann P."/>
            <person name="Snesrud E."/>
            <person name="Ong A.C."/>
            <person name="Clifford R."/>
            <person name="Kwak Y.I."/>
            <person name="Steele E.D."/>
            <person name="Rabinowitz R."/>
            <person name="Waterman P.E."/>
            <person name="Lesho E."/>
        </authorList>
    </citation>
    <scope>NUCLEOTIDE SEQUENCE</scope>
    <source>
        <strain evidence="2">MRSN17626</strain>
        <plasmid evidence="2">pMRVIM0813</plasmid>
    </source>
</reference>
<feature type="region of interest" description="Disordered" evidence="1">
    <location>
        <begin position="38"/>
        <end position="67"/>
    </location>
</feature>
<feature type="compositionally biased region" description="Basic and acidic residues" evidence="1">
    <location>
        <begin position="57"/>
        <end position="67"/>
    </location>
</feature>
<proteinExistence type="predicted"/>
<evidence type="ECO:0000256" key="1">
    <source>
        <dbReference type="SAM" id="MobiDB-lite"/>
    </source>
</evidence>
<name>A0A0G3AZ47_ENTCL</name>
<evidence type="ECO:0000313" key="2">
    <source>
        <dbReference type="EMBL" id="AKJ19236.1"/>
    </source>
</evidence>
<keyword evidence="2" id="KW-0614">Plasmid</keyword>
<dbReference type="AlphaFoldDB" id="A0A0G3AZ47"/>
<accession>A0A0G3AZ47</accession>